<sequence>MNVPLLIAGILLLALTAGDFAFTTISANRTGPLTRGAAAIYWKVFRLLARLPGESAALRLAGPVVMSGVAFVWLALTCIGWLLIFRSDPGSLVMKSTGEPADWASTFAFIGSALSTVGASNVQPSSALWDNLSTVAAVSGMVVLTLSVTFVLNITQTVAQGRGFTVLMRIRDPLNDRHDDILLPALADLCIRLNASPLALYYSSSRWERGLPESLNWLARRVARSPDRFRHYRYALQELPFLAVDADDDPEGFLEAMQEWARQFSLHEWPAEN</sequence>
<evidence type="ECO:0000313" key="2">
    <source>
        <dbReference type="EMBL" id="POF29425.1"/>
    </source>
</evidence>
<feature type="transmembrane region" description="Helical" evidence="1">
    <location>
        <begin position="134"/>
        <end position="154"/>
    </location>
</feature>
<comment type="caution">
    <text evidence="2">The sequence shown here is derived from an EMBL/GenBank/DDBJ whole genome shotgun (WGS) entry which is preliminary data.</text>
</comment>
<gene>
    <name evidence="2" type="ORF">CLV41_109201</name>
</gene>
<dbReference type="EMBL" id="PPCN01000009">
    <property type="protein sequence ID" value="POF29425.1"/>
    <property type="molecule type" value="Genomic_DNA"/>
</dbReference>
<keyword evidence="3" id="KW-1185">Reference proteome</keyword>
<name>A0A2S3UNY9_9HYPH</name>
<dbReference type="RefSeq" id="WP_103224101.1">
    <property type="nucleotide sequence ID" value="NZ_PPCN01000009.1"/>
</dbReference>
<reference evidence="2 3" key="1">
    <citation type="submission" date="2018-01" db="EMBL/GenBank/DDBJ databases">
        <title>Genomic Encyclopedia of Archaeal and Bacterial Type Strains, Phase II (KMG-II): from individual species to whole genera.</title>
        <authorList>
            <person name="Goeker M."/>
        </authorList>
    </citation>
    <scope>NUCLEOTIDE SEQUENCE [LARGE SCALE GENOMIC DNA]</scope>
    <source>
        <strain evidence="2 3">DSM 17023</strain>
    </source>
</reference>
<evidence type="ECO:0008006" key="4">
    <source>
        <dbReference type="Google" id="ProtNLM"/>
    </source>
</evidence>
<keyword evidence="1" id="KW-0472">Membrane</keyword>
<keyword evidence="1" id="KW-1133">Transmembrane helix</keyword>
<dbReference type="Proteomes" id="UP000236959">
    <property type="component" value="Unassembled WGS sequence"/>
</dbReference>
<protein>
    <recommendedName>
        <fullName evidence="4">Ion channel</fullName>
    </recommendedName>
</protein>
<dbReference type="OrthoDB" id="7831142at2"/>
<proteinExistence type="predicted"/>
<accession>A0A2S3UNY9</accession>
<keyword evidence="1" id="KW-0812">Transmembrane</keyword>
<evidence type="ECO:0000313" key="3">
    <source>
        <dbReference type="Proteomes" id="UP000236959"/>
    </source>
</evidence>
<organism evidence="2 3">
    <name type="scientific">Roseibium marinum</name>
    <dbReference type="NCBI Taxonomy" id="281252"/>
    <lineage>
        <taxon>Bacteria</taxon>
        <taxon>Pseudomonadati</taxon>
        <taxon>Pseudomonadota</taxon>
        <taxon>Alphaproteobacteria</taxon>
        <taxon>Hyphomicrobiales</taxon>
        <taxon>Stappiaceae</taxon>
        <taxon>Roseibium</taxon>
    </lineage>
</organism>
<dbReference type="AlphaFoldDB" id="A0A2S3UNY9"/>
<evidence type="ECO:0000256" key="1">
    <source>
        <dbReference type="SAM" id="Phobius"/>
    </source>
</evidence>
<feature type="transmembrane region" description="Helical" evidence="1">
    <location>
        <begin position="60"/>
        <end position="83"/>
    </location>
</feature>